<keyword evidence="2" id="KW-1185">Reference proteome</keyword>
<dbReference type="Proteomes" id="UP000015105">
    <property type="component" value="Chromosome 5D"/>
</dbReference>
<reference evidence="2" key="1">
    <citation type="journal article" date="2014" name="Science">
        <title>Ancient hybridizations among the ancestral genomes of bread wheat.</title>
        <authorList>
            <consortium name="International Wheat Genome Sequencing Consortium,"/>
            <person name="Marcussen T."/>
            <person name="Sandve S.R."/>
            <person name="Heier L."/>
            <person name="Spannagl M."/>
            <person name="Pfeifer M."/>
            <person name="Jakobsen K.S."/>
            <person name="Wulff B.B."/>
            <person name="Steuernagel B."/>
            <person name="Mayer K.F."/>
            <person name="Olsen O.A."/>
        </authorList>
    </citation>
    <scope>NUCLEOTIDE SEQUENCE [LARGE SCALE GENOMIC DNA]</scope>
    <source>
        <strain evidence="2">cv. AL8/78</strain>
    </source>
</reference>
<reference evidence="1" key="4">
    <citation type="submission" date="2019-03" db="UniProtKB">
        <authorList>
            <consortium name="EnsemblPlants"/>
        </authorList>
    </citation>
    <scope>IDENTIFICATION</scope>
</reference>
<proteinExistence type="predicted"/>
<dbReference type="Gramene" id="AET5Gv20056000.10">
    <property type="protein sequence ID" value="AET5Gv20056000.10"/>
    <property type="gene ID" value="AET5Gv20056000"/>
</dbReference>
<reference evidence="1" key="3">
    <citation type="journal article" date="2017" name="Nature">
        <title>Genome sequence of the progenitor of the wheat D genome Aegilops tauschii.</title>
        <authorList>
            <person name="Luo M.C."/>
            <person name="Gu Y.Q."/>
            <person name="Puiu D."/>
            <person name="Wang H."/>
            <person name="Twardziok S.O."/>
            <person name="Deal K.R."/>
            <person name="Huo N."/>
            <person name="Zhu T."/>
            <person name="Wang L."/>
            <person name="Wang Y."/>
            <person name="McGuire P.E."/>
            <person name="Liu S."/>
            <person name="Long H."/>
            <person name="Ramasamy R.K."/>
            <person name="Rodriguez J.C."/>
            <person name="Van S.L."/>
            <person name="Yuan L."/>
            <person name="Wang Z."/>
            <person name="Xia Z."/>
            <person name="Xiao L."/>
            <person name="Anderson O.D."/>
            <person name="Ouyang S."/>
            <person name="Liang Y."/>
            <person name="Zimin A.V."/>
            <person name="Pertea G."/>
            <person name="Qi P."/>
            <person name="Bennetzen J.L."/>
            <person name="Dai X."/>
            <person name="Dawson M.W."/>
            <person name="Muller H.G."/>
            <person name="Kugler K."/>
            <person name="Rivarola-Duarte L."/>
            <person name="Spannagl M."/>
            <person name="Mayer K.F.X."/>
            <person name="Lu F.H."/>
            <person name="Bevan M.W."/>
            <person name="Leroy P."/>
            <person name="Li P."/>
            <person name="You F.M."/>
            <person name="Sun Q."/>
            <person name="Liu Z."/>
            <person name="Lyons E."/>
            <person name="Wicker T."/>
            <person name="Salzberg S.L."/>
            <person name="Devos K.M."/>
            <person name="Dvorak J."/>
        </authorList>
    </citation>
    <scope>NUCLEOTIDE SEQUENCE [LARGE SCALE GENOMIC DNA]</scope>
    <source>
        <strain evidence="1">cv. AL8/78</strain>
    </source>
</reference>
<evidence type="ECO:0000313" key="1">
    <source>
        <dbReference type="EnsemblPlants" id="AET5Gv20056000.10"/>
    </source>
</evidence>
<reference evidence="2" key="2">
    <citation type="journal article" date="2017" name="Nat. Plants">
        <title>The Aegilops tauschii genome reveals multiple impacts of transposons.</title>
        <authorList>
            <person name="Zhao G."/>
            <person name="Zou C."/>
            <person name="Li K."/>
            <person name="Wang K."/>
            <person name="Li T."/>
            <person name="Gao L."/>
            <person name="Zhang X."/>
            <person name="Wang H."/>
            <person name="Yang Z."/>
            <person name="Liu X."/>
            <person name="Jiang W."/>
            <person name="Mao L."/>
            <person name="Kong X."/>
            <person name="Jiao Y."/>
            <person name="Jia J."/>
        </authorList>
    </citation>
    <scope>NUCLEOTIDE SEQUENCE [LARGE SCALE GENOMIC DNA]</scope>
    <source>
        <strain evidence="2">cv. AL8/78</strain>
    </source>
</reference>
<sequence>MNQKLSLPISEFLMLSMFKKAVSVSGAEGHNLEQWPLKRSLTGIKRFF</sequence>
<dbReference type="EnsemblPlants" id="AET5Gv20056000.10">
    <property type="protein sequence ID" value="AET5Gv20056000.10"/>
    <property type="gene ID" value="AET5Gv20056000"/>
</dbReference>
<reference evidence="1" key="5">
    <citation type="journal article" date="2021" name="G3 (Bethesda)">
        <title>Aegilops tauschii genome assembly Aet v5.0 features greater sequence contiguity and improved annotation.</title>
        <authorList>
            <person name="Wang L."/>
            <person name="Zhu T."/>
            <person name="Rodriguez J.C."/>
            <person name="Deal K.R."/>
            <person name="Dubcovsky J."/>
            <person name="McGuire P.E."/>
            <person name="Lux T."/>
            <person name="Spannagl M."/>
            <person name="Mayer K.F.X."/>
            <person name="Baldrich P."/>
            <person name="Meyers B.C."/>
            <person name="Huo N."/>
            <person name="Gu Y.Q."/>
            <person name="Zhou H."/>
            <person name="Devos K.M."/>
            <person name="Bennetzen J.L."/>
            <person name="Unver T."/>
            <person name="Budak H."/>
            <person name="Gulick P.J."/>
            <person name="Galiba G."/>
            <person name="Kalapos B."/>
            <person name="Nelson D.R."/>
            <person name="Li P."/>
            <person name="You F.M."/>
            <person name="Luo M.C."/>
            <person name="Dvorak J."/>
        </authorList>
    </citation>
    <scope>NUCLEOTIDE SEQUENCE [LARGE SCALE GENOMIC DNA]</scope>
    <source>
        <strain evidence="1">cv. AL8/78</strain>
    </source>
</reference>
<dbReference type="AlphaFoldDB" id="A0A453JIK1"/>
<organism evidence="1 2">
    <name type="scientific">Aegilops tauschii subsp. strangulata</name>
    <name type="common">Goatgrass</name>
    <dbReference type="NCBI Taxonomy" id="200361"/>
    <lineage>
        <taxon>Eukaryota</taxon>
        <taxon>Viridiplantae</taxon>
        <taxon>Streptophyta</taxon>
        <taxon>Embryophyta</taxon>
        <taxon>Tracheophyta</taxon>
        <taxon>Spermatophyta</taxon>
        <taxon>Magnoliopsida</taxon>
        <taxon>Liliopsida</taxon>
        <taxon>Poales</taxon>
        <taxon>Poaceae</taxon>
        <taxon>BOP clade</taxon>
        <taxon>Pooideae</taxon>
        <taxon>Triticodae</taxon>
        <taxon>Triticeae</taxon>
        <taxon>Triticinae</taxon>
        <taxon>Aegilops</taxon>
    </lineage>
</organism>
<evidence type="ECO:0000313" key="2">
    <source>
        <dbReference type="Proteomes" id="UP000015105"/>
    </source>
</evidence>
<accession>A0A453JIK1</accession>
<protein>
    <submittedName>
        <fullName evidence="1">Uncharacterized protein</fullName>
    </submittedName>
</protein>
<name>A0A453JIK1_AEGTS</name>